<feature type="transmembrane region" description="Helical" evidence="6">
    <location>
        <begin position="248"/>
        <end position="270"/>
    </location>
</feature>
<name>A0A0P6YE04_9CHLR</name>
<dbReference type="EMBL" id="LGCM01000002">
    <property type="protein sequence ID" value="KPL91807.1"/>
    <property type="molecule type" value="Genomic_DNA"/>
</dbReference>
<feature type="transmembrane region" description="Helical" evidence="6">
    <location>
        <begin position="282"/>
        <end position="302"/>
    </location>
</feature>
<organism evidence="7 8">
    <name type="scientific">Levilinea saccharolytica</name>
    <dbReference type="NCBI Taxonomy" id="229921"/>
    <lineage>
        <taxon>Bacteria</taxon>
        <taxon>Bacillati</taxon>
        <taxon>Chloroflexota</taxon>
        <taxon>Anaerolineae</taxon>
        <taxon>Anaerolineales</taxon>
        <taxon>Anaerolineaceae</taxon>
        <taxon>Levilinea</taxon>
    </lineage>
</organism>
<dbReference type="CDD" id="cd17482">
    <property type="entry name" value="MFS_YxiO_like"/>
    <property type="match status" value="1"/>
</dbReference>
<evidence type="ECO:0000256" key="3">
    <source>
        <dbReference type="ARBA" id="ARBA00022692"/>
    </source>
</evidence>
<dbReference type="SUPFAM" id="SSF103473">
    <property type="entry name" value="MFS general substrate transporter"/>
    <property type="match status" value="1"/>
</dbReference>
<feature type="transmembrane region" description="Helical" evidence="6">
    <location>
        <begin position="51"/>
        <end position="72"/>
    </location>
</feature>
<evidence type="ECO:0000256" key="4">
    <source>
        <dbReference type="ARBA" id="ARBA00022989"/>
    </source>
</evidence>
<keyword evidence="4 6" id="KW-1133">Transmembrane helix</keyword>
<evidence type="ECO:0000256" key="2">
    <source>
        <dbReference type="ARBA" id="ARBA00022448"/>
    </source>
</evidence>
<keyword evidence="5 6" id="KW-0472">Membrane</keyword>
<evidence type="ECO:0000256" key="5">
    <source>
        <dbReference type="ARBA" id="ARBA00023136"/>
    </source>
</evidence>
<gene>
    <name evidence="7" type="ORF">ADN01_00555</name>
</gene>
<evidence type="ECO:0000313" key="7">
    <source>
        <dbReference type="EMBL" id="KPL91807.1"/>
    </source>
</evidence>
<sequence length="440" mass="48774">MEEQLHKRAIQAWVMYDWANSAFATTIMAAVLPVYYATVAAGNLPPHMATAYWGFTTSISALIAALISPVLGAMADFRGSKKRFLTIFMLIGVTSTALLYFVRTGDWLLASLFFLFGNIGFAGSLVYYDALLPHVARPDEIDKVSSRGYAMGYIGGGILLAINLAMILFVPSFFPAEQEGEITQLMTRLSFVTVAVWWLVFTFPLLRRVSEPERRIIRGEEGFSPIQAAFSRLGNTFKEIRRYRDLSFFLLAFWVYANGIGTIITMATAYGAEIGITQNTLIGTLLMVQFLAAPFAILFGWLSKKLGVRPSIYLSLGIYTVIAIAGYFLRYEWQFWTLGAAVATVQGGSQALSRSLMSRLMPKSKSAEFFSFFSVFEKFANIAGPFLFGVVSTLMGESRLSIASLVVFFAVGIFLLSRVNIERGIRVAEEDEQRMIAEAA</sequence>
<feature type="transmembrane region" description="Helical" evidence="6">
    <location>
        <begin position="186"/>
        <end position="206"/>
    </location>
</feature>
<feature type="transmembrane region" description="Helical" evidence="6">
    <location>
        <begin position="369"/>
        <end position="388"/>
    </location>
</feature>
<accession>A0A0P6YE04</accession>
<comment type="subcellular location">
    <subcellularLocation>
        <location evidence="1">Endomembrane system</location>
        <topology evidence="1">Multi-pass membrane protein</topology>
    </subcellularLocation>
</comment>
<reference evidence="7 8" key="1">
    <citation type="submission" date="2015-07" db="EMBL/GenBank/DDBJ databases">
        <title>Genome sequence of Levilinea saccharolytica DSM 16555.</title>
        <authorList>
            <person name="Hemp J."/>
            <person name="Ward L.M."/>
            <person name="Pace L.A."/>
            <person name="Fischer W.W."/>
        </authorList>
    </citation>
    <scope>NUCLEOTIDE SEQUENCE [LARGE SCALE GENOMIC DNA]</scope>
    <source>
        <strain evidence="7 8">KIBI-1</strain>
    </source>
</reference>
<dbReference type="PANTHER" id="PTHR23519:SF1">
    <property type="entry name" value="AUTOPHAGY-RELATED PROTEIN 22"/>
    <property type="match status" value="1"/>
</dbReference>
<keyword evidence="2" id="KW-0813">Transport</keyword>
<protein>
    <submittedName>
        <fullName evidence="7">MFS transporter</fullName>
    </submittedName>
</protein>
<feature type="transmembrane region" description="Helical" evidence="6">
    <location>
        <begin position="21"/>
        <end position="39"/>
    </location>
</feature>
<dbReference type="Gene3D" id="1.20.1250.20">
    <property type="entry name" value="MFS general substrate transporter like domains"/>
    <property type="match status" value="1"/>
</dbReference>
<feature type="transmembrane region" description="Helical" evidence="6">
    <location>
        <begin position="84"/>
        <end position="102"/>
    </location>
</feature>
<dbReference type="GO" id="GO:0012505">
    <property type="term" value="C:endomembrane system"/>
    <property type="evidence" value="ECO:0007669"/>
    <property type="project" value="UniProtKB-SubCell"/>
</dbReference>
<feature type="transmembrane region" description="Helical" evidence="6">
    <location>
        <begin position="149"/>
        <end position="174"/>
    </location>
</feature>
<proteinExistence type="predicted"/>
<dbReference type="Proteomes" id="UP000050501">
    <property type="component" value="Unassembled WGS sequence"/>
</dbReference>
<feature type="transmembrane region" description="Helical" evidence="6">
    <location>
        <begin position="108"/>
        <end position="128"/>
    </location>
</feature>
<feature type="transmembrane region" description="Helical" evidence="6">
    <location>
        <begin position="311"/>
        <end position="329"/>
    </location>
</feature>
<dbReference type="OrthoDB" id="9768783at2"/>
<evidence type="ECO:0000256" key="6">
    <source>
        <dbReference type="SAM" id="Phobius"/>
    </source>
</evidence>
<evidence type="ECO:0000313" key="8">
    <source>
        <dbReference type="Proteomes" id="UP000050501"/>
    </source>
</evidence>
<feature type="transmembrane region" description="Helical" evidence="6">
    <location>
        <begin position="335"/>
        <end position="357"/>
    </location>
</feature>
<dbReference type="Pfam" id="PF11700">
    <property type="entry name" value="ATG22"/>
    <property type="match status" value="1"/>
</dbReference>
<dbReference type="RefSeq" id="WP_062418029.1">
    <property type="nucleotide sequence ID" value="NZ_DF967974.1"/>
</dbReference>
<evidence type="ECO:0000256" key="1">
    <source>
        <dbReference type="ARBA" id="ARBA00004127"/>
    </source>
</evidence>
<comment type="caution">
    <text evidence="7">The sequence shown here is derived from an EMBL/GenBank/DDBJ whole genome shotgun (WGS) entry which is preliminary data.</text>
</comment>
<feature type="transmembrane region" description="Helical" evidence="6">
    <location>
        <begin position="400"/>
        <end position="417"/>
    </location>
</feature>
<dbReference type="STRING" id="229921.ADN01_00555"/>
<dbReference type="PANTHER" id="PTHR23519">
    <property type="entry name" value="AUTOPHAGY-RELATED PROTEIN 22"/>
    <property type="match status" value="1"/>
</dbReference>
<dbReference type="InterPro" id="IPR036259">
    <property type="entry name" value="MFS_trans_sf"/>
</dbReference>
<keyword evidence="3 6" id="KW-0812">Transmembrane</keyword>
<dbReference type="PATRIC" id="fig|229921.5.peg.3476"/>
<dbReference type="InterPro" id="IPR024671">
    <property type="entry name" value="Atg22-like"/>
</dbReference>
<keyword evidence="8" id="KW-1185">Reference proteome</keyword>
<dbReference type="InterPro" id="IPR050495">
    <property type="entry name" value="ATG22/LtaA_families"/>
</dbReference>
<dbReference type="AlphaFoldDB" id="A0A0P6YE04"/>